<dbReference type="SUPFAM" id="SSF160631">
    <property type="entry name" value="SMI1/KNR4-like"/>
    <property type="match status" value="1"/>
</dbReference>
<evidence type="ECO:0000313" key="6">
    <source>
        <dbReference type="EMBL" id="KAJ7392696.1"/>
    </source>
</evidence>
<dbReference type="Pfam" id="PF04379">
    <property type="entry name" value="DUF525"/>
    <property type="match status" value="1"/>
</dbReference>
<dbReference type="SUPFAM" id="SSF81383">
    <property type="entry name" value="F-box domain"/>
    <property type="match status" value="1"/>
</dbReference>
<gene>
    <name evidence="6" type="primary">FBXO3</name>
    <name evidence="6" type="ORF">OS493_010347</name>
</gene>
<dbReference type="SUPFAM" id="SSF110069">
    <property type="entry name" value="ApaG-like"/>
    <property type="match status" value="1"/>
</dbReference>
<dbReference type="Pfam" id="PF12937">
    <property type="entry name" value="F-box-like"/>
    <property type="match status" value="1"/>
</dbReference>
<dbReference type="Gene3D" id="2.60.40.1470">
    <property type="entry name" value="ApaG domain"/>
    <property type="match status" value="1"/>
</dbReference>
<dbReference type="InterPro" id="IPR036047">
    <property type="entry name" value="F-box-like_dom_sf"/>
</dbReference>
<dbReference type="GO" id="GO:0005737">
    <property type="term" value="C:cytoplasm"/>
    <property type="evidence" value="ECO:0007669"/>
    <property type="project" value="TreeGrafter"/>
</dbReference>
<dbReference type="EMBL" id="MU825400">
    <property type="protein sequence ID" value="KAJ7392696.1"/>
    <property type="molecule type" value="Genomic_DNA"/>
</dbReference>
<dbReference type="Proteomes" id="UP001163046">
    <property type="component" value="Unassembled WGS sequence"/>
</dbReference>
<keyword evidence="2" id="KW-0833">Ubl conjugation pathway</keyword>
<dbReference type="InterPro" id="IPR037883">
    <property type="entry name" value="Knr4/Smi1-like_sf"/>
</dbReference>
<sequence length="440" mass="49659">MAAKCTYLSSLPVIPLVNIFSFLDREDLARCSQVCCRFNQVACSLPTWKTWCKEVWLVDENECPQGKNWKQLYSEWKASWGRYESCYASIKRAWNIIEEFTKLHCPSIHASLSEGLTEEEINKTESKKLNGCRLPTDLRCSLRIHNGQRLVSPGLIGSMAISNHYQSESLLELSVAASGLQRRDGLRNCIPVSFCVNTGNGQFMALTTEEGHNPGEIFWPSPDRSVDNFEISPMRMHHFLGGSNFAVWLCKYADQLSRNCYPVIDNEIYKFLYSASTTTKGITVTTTTAFLPELSSVKPPLFFFTYRISISMDAEGSVMNKCQLTTRHWYITDANGIKEEVHGDGVVGEFPVMTPGALHEYISCTTFSTPTGVMEGHYEFRYLNKEGRFNVKIPPLNFKSLGFVVAEKRLSNLSEGKYEEESISSGSDERECDSVNTNNV</sequence>
<evidence type="ECO:0000256" key="2">
    <source>
        <dbReference type="ARBA" id="ARBA00022786"/>
    </source>
</evidence>
<protein>
    <submittedName>
        <fullName evidence="6">F-box only protein 3</fullName>
    </submittedName>
</protein>
<dbReference type="OrthoDB" id="2305498at2759"/>
<name>A0A9X0DAM3_9CNID</name>
<feature type="domain" description="F-box" evidence="4">
    <location>
        <begin position="5"/>
        <end position="51"/>
    </location>
</feature>
<dbReference type="InterPro" id="IPR036767">
    <property type="entry name" value="ApaG_sf"/>
</dbReference>
<dbReference type="InterPro" id="IPR001810">
    <property type="entry name" value="F-box_dom"/>
</dbReference>
<dbReference type="PROSITE" id="PS51087">
    <property type="entry name" value="APAG"/>
    <property type="match status" value="1"/>
</dbReference>
<evidence type="ECO:0000313" key="7">
    <source>
        <dbReference type="Proteomes" id="UP001163046"/>
    </source>
</evidence>
<evidence type="ECO:0000259" key="4">
    <source>
        <dbReference type="PROSITE" id="PS50181"/>
    </source>
</evidence>
<dbReference type="Pfam" id="PF09346">
    <property type="entry name" value="SMI1_KNR4"/>
    <property type="match status" value="1"/>
</dbReference>
<feature type="region of interest" description="Disordered" evidence="3">
    <location>
        <begin position="416"/>
        <end position="440"/>
    </location>
</feature>
<dbReference type="PANTHER" id="PTHR46550:SF1">
    <property type="entry name" value="F-BOX PROTEIN 3"/>
    <property type="match status" value="1"/>
</dbReference>
<keyword evidence="7" id="KW-1185">Reference proteome</keyword>
<dbReference type="AlphaFoldDB" id="A0A9X0DAM3"/>
<dbReference type="InterPro" id="IPR007474">
    <property type="entry name" value="ApaG_domain"/>
</dbReference>
<dbReference type="PROSITE" id="PS50181">
    <property type="entry name" value="FBOX"/>
    <property type="match status" value="1"/>
</dbReference>
<organism evidence="6 7">
    <name type="scientific">Desmophyllum pertusum</name>
    <dbReference type="NCBI Taxonomy" id="174260"/>
    <lineage>
        <taxon>Eukaryota</taxon>
        <taxon>Metazoa</taxon>
        <taxon>Cnidaria</taxon>
        <taxon>Anthozoa</taxon>
        <taxon>Hexacorallia</taxon>
        <taxon>Scleractinia</taxon>
        <taxon>Caryophylliina</taxon>
        <taxon>Caryophylliidae</taxon>
        <taxon>Desmophyllum</taxon>
    </lineage>
</organism>
<feature type="domain" description="ApaG" evidence="5">
    <location>
        <begin position="276"/>
        <end position="405"/>
    </location>
</feature>
<dbReference type="PANTHER" id="PTHR46550">
    <property type="entry name" value="F-BOX ONLY PROTEIN 3"/>
    <property type="match status" value="1"/>
</dbReference>
<comment type="pathway">
    <text evidence="1">Protein modification; protein ubiquitination.</text>
</comment>
<evidence type="ECO:0000256" key="3">
    <source>
        <dbReference type="SAM" id="MobiDB-lite"/>
    </source>
</evidence>
<comment type="caution">
    <text evidence="6">The sequence shown here is derived from an EMBL/GenBank/DDBJ whole genome shotgun (WGS) entry which is preliminary data.</text>
</comment>
<evidence type="ECO:0000256" key="1">
    <source>
        <dbReference type="ARBA" id="ARBA00004906"/>
    </source>
</evidence>
<dbReference type="InterPro" id="IPR018958">
    <property type="entry name" value="Knr4/Smi1-like_dom"/>
</dbReference>
<dbReference type="Gene3D" id="1.20.1280.50">
    <property type="match status" value="1"/>
</dbReference>
<dbReference type="InterPro" id="IPR052121">
    <property type="entry name" value="F-box_SCF_Substrate_Recog"/>
</dbReference>
<evidence type="ECO:0000259" key="5">
    <source>
        <dbReference type="PROSITE" id="PS51087"/>
    </source>
</evidence>
<proteinExistence type="predicted"/>
<accession>A0A9X0DAM3</accession>
<dbReference type="SMART" id="SM00860">
    <property type="entry name" value="SMI1_KNR4"/>
    <property type="match status" value="1"/>
</dbReference>
<reference evidence="6" key="1">
    <citation type="submission" date="2023-01" db="EMBL/GenBank/DDBJ databases">
        <title>Genome assembly of the deep-sea coral Lophelia pertusa.</title>
        <authorList>
            <person name="Herrera S."/>
            <person name="Cordes E."/>
        </authorList>
    </citation>
    <scope>NUCLEOTIDE SEQUENCE</scope>
    <source>
        <strain evidence="6">USNM1676648</strain>
        <tissue evidence="6">Polyp</tissue>
    </source>
</reference>